<sequence>MRRIIALLGVCGAILVNQGCSHVGGKCDCGPDPVPGSCNYYNTNVTGGANIVAPASITPAPAKATPSGYEEILPPKDLNK</sequence>
<dbReference type="RefSeq" id="WP_213494416.1">
    <property type="nucleotide sequence ID" value="NZ_CP074694.1"/>
</dbReference>
<dbReference type="KEGG" id="tsph:KIH39_17010"/>
<evidence type="ECO:0000313" key="2">
    <source>
        <dbReference type="Proteomes" id="UP000676194"/>
    </source>
</evidence>
<keyword evidence="2" id="KW-1185">Reference proteome</keyword>
<organism evidence="1 2">
    <name type="scientific">Telmatocola sphagniphila</name>
    <dbReference type="NCBI Taxonomy" id="1123043"/>
    <lineage>
        <taxon>Bacteria</taxon>
        <taxon>Pseudomonadati</taxon>
        <taxon>Planctomycetota</taxon>
        <taxon>Planctomycetia</taxon>
        <taxon>Gemmatales</taxon>
        <taxon>Gemmataceae</taxon>
    </lineage>
</organism>
<dbReference type="Proteomes" id="UP000676194">
    <property type="component" value="Chromosome"/>
</dbReference>
<reference evidence="1" key="1">
    <citation type="submission" date="2021-05" db="EMBL/GenBank/DDBJ databases">
        <title>Complete genome sequence of the cellulolytic planctomycete Telmatocola sphagniphila SP2T and characterization of the first cellulase from planctomycetes.</title>
        <authorList>
            <person name="Rakitin A.L."/>
            <person name="Beletsky A.V."/>
            <person name="Naumoff D.G."/>
            <person name="Kulichevskaya I.S."/>
            <person name="Mardanov A.V."/>
            <person name="Ravin N.V."/>
            <person name="Dedysh S.N."/>
        </authorList>
    </citation>
    <scope>NUCLEOTIDE SEQUENCE</scope>
    <source>
        <strain evidence="1">SP2T</strain>
    </source>
</reference>
<dbReference type="EMBL" id="CP074694">
    <property type="protein sequence ID" value="QVL30545.1"/>
    <property type="molecule type" value="Genomic_DNA"/>
</dbReference>
<dbReference type="AlphaFoldDB" id="A0A8E6B531"/>
<protein>
    <submittedName>
        <fullName evidence="1">Uncharacterized protein</fullName>
    </submittedName>
</protein>
<name>A0A8E6B531_9BACT</name>
<proteinExistence type="predicted"/>
<accession>A0A8E6B531</accession>
<gene>
    <name evidence="1" type="ORF">KIH39_17010</name>
</gene>
<evidence type="ECO:0000313" key="1">
    <source>
        <dbReference type="EMBL" id="QVL30545.1"/>
    </source>
</evidence>